<feature type="signal peptide" evidence="1">
    <location>
        <begin position="1"/>
        <end position="20"/>
    </location>
</feature>
<keyword evidence="4" id="KW-1185">Reference proteome</keyword>
<evidence type="ECO:0000259" key="2">
    <source>
        <dbReference type="PROSITE" id="PS51406"/>
    </source>
</evidence>
<dbReference type="PROSITE" id="PS51406">
    <property type="entry name" value="FIBRINOGEN_C_2"/>
    <property type="match status" value="1"/>
</dbReference>
<dbReference type="InterPro" id="IPR036383">
    <property type="entry name" value="TSP1_rpt_sf"/>
</dbReference>
<dbReference type="Gene3D" id="3.90.215.10">
    <property type="entry name" value="Gamma Fibrinogen, chain A, domain 1"/>
    <property type="match status" value="1"/>
</dbReference>
<dbReference type="Pfam" id="PF00147">
    <property type="entry name" value="Fibrinogen_C"/>
    <property type="match status" value="1"/>
</dbReference>
<dbReference type="SMART" id="SM00186">
    <property type="entry name" value="FBG"/>
    <property type="match status" value="1"/>
</dbReference>
<dbReference type="CDD" id="cd00087">
    <property type="entry name" value="FReD"/>
    <property type="match status" value="1"/>
</dbReference>
<reference evidence="3" key="1">
    <citation type="submission" date="2022-11" db="EMBL/GenBank/DDBJ databases">
        <title>Centuries of genome instability and evolution in soft-shell clam transmissible cancer (bioRxiv).</title>
        <authorList>
            <person name="Hart S.F.M."/>
            <person name="Yonemitsu M.A."/>
            <person name="Giersch R.M."/>
            <person name="Beal B.F."/>
            <person name="Arriagada G."/>
            <person name="Davis B.W."/>
            <person name="Ostrander E.A."/>
            <person name="Goff S.P."/>
            <person name="Metzger M.J."/>
        </authorList>
    </citation>
    <scope>NUCLEOTIDE SEQUENCE</scope>
    <source>
        <strain evidence="3">MELC-2E11</strain>
        <tissue evidence="3">Siphon/mantle</tissue>
    </source>
</reference>
<dbReference type="PANTHER" id="PTHR19143">
    <property type="entry name" value="FIBRINOGEN/TENASCIN/ANGIOPOEITIN"/>
    <property type="match status" value="1"/>
</dbReference>
<dbReference type="Proteomes" id="UP001164746">
    <property type="component" value="Chromosome 16"/>
</dbReference>
<gene>
    <name evidence="3" type="ORF">MAR_003557</name>
</gene>
<dbReference type="Gene3D" id="2.20.100.10">
    <property type="entry name" value="Thrombospondin type-1 (TSP1) repeat"/>
    <property type="match status" value="1"/>
</dbReference>
<dbReference type="EMBL" id="CP111027">
    <property type="protein sequence ID" value="WAR29989.1"/>
    <property type="molecule type" value="Genomic_DNA"/>
</dbReference>
<proteinExistence type="predicted"/>
<evidence type="ECO:0000256" key="1">
    <source>
        <dbReference type="SAM" id="SignalP"/>
    </source>
</evidence>
<evidence type="ECO:0000313" key="3">
    <source>
        <dbReference type="EMBL" id="WAR29989.1"/>
    </source>
</evidence>
<name>A0ABY7G971_MYAAR</name>
<dbReference type="NCBIfam" id="NF040941">
    <property type="entry name" value="GGGWT_bact"/>
    <property type="match status" value="1"/>
</dbReference>
<feature type="domain" description="Fibrinogen C-terminal" evidence="2">
    <location>
        <begin position="320"/>
        <end position="542"/>
    </location>
</feature>
<dbReference type="PROSITE" id="PS50092">
    <property type="entry name" value="TSP1"/>
    <property type="match status" value="1"/>
</dbReference>
<dbReference type="SMART" id="SM00209">
    <property type="entry name" value="TSP1"/>
    <property type="match status" value="1"/>
</dbReference>
<dbReference type="InterPro" id="IPR000884">
    <property type="entry name" value="TSP1_rpt"/>
</dbReference>
<protein>
    <submittedName>
        <fullName evidence="3">ANGP4-like protein</fullName>
    </submittedName>
</protein>
<feature type="chain" id="PRO_5046683340" evidence="1">
    <location>
        <begin position="21"/>
        <end position="542"/>
    </location>
</feature>
<dbReference type="SUPFAM" id="SSF82895">
    <property type="entry name" value="TSP-1 type 1 repeat"/>
    <property type="match status" value="1"/>
</dbReference>
<dbReference type="InterPro" id="IPR014716">
    <property type="entry name" value="Fibrinogen_a/b/g_C_1"/>
</dbReference>
<dbReference type="InterPro" id="IPR002181">
    <property type="entry name" value="Fibrinogen_a/b/g_C_dom"/>
</dbReference>
<sequence length="542" mass="61517">MMLLRPFVIVALVVLTTCKADRLSKLEGQMKGMKGFQSYVMARLDTLEGDFGTLTDRVSKLESLVNTSESDNRETDSIESRTGHTVGNKYIKPEINEIIKTLTMYKHSFKKHKKELINANNVFKNTLSAFVSNASLTVSSLAEKISATLQKVNNTIAESGMVLRTDTFIYLGKFRSEVRTDIVIHFEGEEQKINNTLLAINSQVREHIANETNTLERFKTNILQDAKAAQANVQNKTFEMEKKVEELIGRANEVIDIINEHRSSIEDGIMANIRALHISWSDWSTWSDCSGSSDRGSRRRHRSCDVLSPITDGTCIGYDTDTEFCPYDCSDVLNLGLSRGSGVYNIRPWNTQREVEVYCDMDTEGGGWTVFQRRWNGSVAFNRSFADYERGFGSLDGEFWSGLSLLHSMTSRANMTLRMDMSLPDGTSGFDEYSGFYISLPDRYSINVDRRINSRGMSDSYLLSDNSTNFDMNHLPFSTYDRDVDNTSTNCAQKYGGGWWYNACMSMQLNGPFRSNIYYYASFKNGFPRTLKTSIMMLRLSY</sequence>
<dbReference type="InterPro" id="IPR050373">
    <property type="entry name" value="Fibrinogen_C-term_domain"/>
</dbReference>
<dbReference type="SUPFAM" id="SSF56496">
    <property type="entry name" value="Fibrinogen C-terminal domain-like"/>
    <property type="match status" value="1"/>
</dbReference>
<accession>A0ABY7G971</accession>
<keyword evidence="1" id="KW-0732">Signal</keyword>
<dbReference type="InterPro" id="IPR036056">
    <property type="entry name" value="Fibrinogen-like_C"/>
</dbReference>
<evidence type="ECO:0000313" key="4">
    <source>
        <dbReference type="Proteomes" id="UP001164746"/>
    </source>
</evidence>
<organism evidence="3 4">
    <name type="scientific">Mya arenaria</name>
    <name type="common">Soft-shell clam</name>
    <dbReference type="NCBI Taxonomy" id="6604"/>
    <lineage>
        <taxon>Eukaryota</taxon>
        <taxon>Metazoa</taxon>
        <taxon>Spiralia</taxon>
        <taxon>Lophotrochozoa</taxon>
        <taxon>Mollusca</taxon>
        <taxon>Bivalvia</taxon>
        <taxon>Autobranchia</taxon>
        <taxon>Heteroconchia</taxon>
        <taxon>Euheterodonta</taxon>
        <taxon>Imparidentia</taxon>
        <taxon>Neoheterodontei</taxon>
        <taxon>Myida</taxon>
        <taxon>Myoidea</taxon>
        <taxon>Myidae</taxon>
        <taxon>Mya</taxon>
    </lineage>
</organism>